<feature type="transmembrane region" description="Helical" evidence="5">
    <location>
        <begin position="6"/>
        <end position="23"/>
    </location>
</feature>
<gene>
    <name evidence="7" type="ORF">QE417_001284</name>
</gene>
<feature type="domain" description="Major facilitator superfamily (MFS) profile" evidence="6">
    <location>
        <begin position="10"/>
        <end position="424"/>
    </location>
</feature>
<evidence type="ECO:0000256" key="2">
    <source>
        <dbReference type="ARBA" id="ARBA00022692"/>
    </source>
</evidence>
<dbReference type="PROSITE" id="PS50850">
    <property type="entry name" value="MFS"/>
    <property type="match status" value="1"/>
</dbReference>
<dbReference type="Gene3D" id="1.20.1250.20">
    <property type="entry name" value="MFS general substrate transporter like domains"/>
    <property type="match status" value="2"/>
</dbReference>
<keyword evidence="3 5" id="KW-1133">Transmembrane helix</keyword>
<proteinExistence type="predicted"/>
<protein>
    <submittedName>
        <fullName evidence="7">ACS family hexuronate transporter-like MFS transporter</fullName>
    </submittedName>
</protein>
<dbReference type="PANTHER" id="PTHR11662:SF285">
    <property type="entry name" value="HEXURONATE TRANSPORTER"/>
    <property type="match status" value="1"/>
</dbReference>
<feature type="transmembrane region" description="Helical" evidence="5">
    <location>
        <begin position="141"/>
        <end position="164"/>
    </location>
</feature>
<dbReference type="PANTHER" id="PTHR11662">
    <property type="entry name" value="SOLUTE CARRIER FAMILY 17"/>
    <property type="match status" value="1"/>
</dbReference>
<dbReference type="InterPro" id="IPR050382">
    <property type="entry name" value="MFS_Na/Anion_cotransporter"/>
</dbReference>
<feature type="transmembrane region" description="Helical" evidence="5">
    <location>
        <begin position="79"/>
        <end position="98"/>
    </location>
</feature>
<evidence type="ECO:0000313" key="8">
    <source>
        <dbReference type="Proteomes" id="UP001258315"/>
    </source>
</evidence>
<organism evidence="7 8">
    <name type="scientific">Mucilaginibacter terrae</name>
    <dbReference type="NCBI Taxonomy" id="1955052"/>
    <lineage>
        <taxon>Bacteria</taxon>
        <taxon>Pseudomonadati</taxon>
        <taxon>Bacteroidota</taxon>
        <taxon>Sphingobacteriia</taxon>
        <taxon>Sphingobacteriales</taxon>
        <taxon>Sphingobacteriaceae</taxon>
        <taxon>Mucilaginibacter</taxon>
    </lineage>
</organism>
<feature type="transmembrane region" description="Helical" evidence="5">
    <location>
        <begin position="49"/>
        <end position="67"/>
    </location>
</feature>
<feature type="transmembrane region" description="Helical" evidence="5">
    <location>
        <begin position="275"/>
        <end position="296"/>
    </location>
</feature>
<evidence type="ECO:0000256" key="3">
    <source>
        <dbReference type="ARBA" id="ARBA00022989"/>
    </source>
</evidence>
<dbReference type="InterPro" id="IPR011701">
    <property type="entry name" value="MFS"/>
</dbReference>
<evidence type="ECO:0000256" key="1">
    <source>
        <dbReference type="ARBA" id="ARBA00004141"/>
    </source>
</evidence>
<feature type="transmembrane region" description="Helical" evidence="5">
    <location>
        <begin position="308"/>
        <end position="330"/>
    </location>
</feature>
<evidence type="ECO:0000313" key="7">
    <source>
        <dbReference type="EMBL" id="MDT3402212.1"/>
    </source>
</evidence>
<dbReference type="SUPFAM" id="SSF103473">
    <property type="entry name" value="MFS general substrate transporter"/>
    <property type="match status" value="1"/>
</dbReference>
<keyword evidence="4 5" id="KW-0472">Membrane</keyword>
<feature type="transmembrane region" description="Helical" evidence="5">
    <location>
        <begin position="368"/>
        <end position="391"/>
    </location>
</feature>
<evidence type="ECO:0000259" key="6">
    <source>
        <dbReference type="PROSITE" id="PS50850"/>
    </source>
</evidence>
<comment type="subcellular location">
    <subcellularLocation>
        <location evidence="1">Membrane</location>
        <topology evidence="1">Multi-pass membrane protein</topology>
    </subcellularLocation>
</comment>
<accession>A0ABU3GR03</accession>
<reference evidence="8" key="1">
    <citation type="submission" date="2023-07" db="EMBL/GenBank/DDBJ databases">
        <title>Functional and genomic diversity of the sorghum phyllosphere microbiome.</title>
        <authorList>
            <person name="Shade A."/>
        </authorList>
    </citation>
    <scope>NUCLEOTIDE SEQUENCE [LARGE SCALE GENOMIC DNA]</scope>
    <source>
        <strain evidence="8">SORGH_AS_0422</strain>
    </source>
</reference>
<dbReference type="InterPro" id="IPR000849">
    <property type="entry name" value="Sugar_P_transporter"/>
</dbReference>
<dbReference type="Proteomes" id="UP001258315">
    <property type="component" value="Unassembled WGS sequence"/>
</dbReference>
<dbReference type="EMBL" id="JAVLVU010000001">
    <property type="protein sequence ID" value="MDT3402212.1"/>
    <property type="molecule type" value="Genomic_DNA"/>
</dbReference>
<feature type="transmembrane region" description="Helical" evidence="5">
    <location>
        <begin position="336"/>
        <end position="356"/>
    </location>
</feature>
<dbReference type="RefSeq" id="WP_311948475.1">
    <property type="nucleotide sequence ID" value="NZ_JAVLVU010000001.1"/>
</dbReference>
<dbReference type="PIRSF" id="PIRSF002808">
    <property type="entry name" value="Hexose_phosphate_transp"/>
    <property type="match status" value="1"/>
</dbReference>
<keyword evidence="2 5" id="KW-0812">Transmembrane</keyword>
<evidence type="ECO:0000256" key="4">
    <source>
        <dbReference type="ARBA" id="ARBA00023136"/>
    </source>
</evidence>
<dbReference type="Pfam" id="PF07690">
    <property type="entry name" value="MFS_1"/>
    <property type="match status" value="1"/>
</dbReference>
<evidence type="ECO:0000256" key="5">
    <source>
        <dbReference type="SAM" id="Phobius"/>
    </source>
</evidence>
<dbReference type="CDD" id="cd17319">
    <property type="entry name" value="MFS_ExuT_GudP_like"/>
    <property type="match status" value="1"/>
</dbReference>
<comment type="caution">
    <text evidence="7">The sequence shown here is derived from an EMBL/GenBank/DDBJ whole genome shotgun (WGS) entry which is preliminary data.</text>
</comment>
<sequence>MKVKGLRWFVITLIGLATVINYIDRSAINIMWPYIYHEFGIADIDNKSTLALITTFFMLAYALGQTFTGKLMDAVGTRLGMAVSIAGWSISIALHALARSIFSFNIFRFMLGFFEAGNWPGATKSNAEWFPAKERAIAQGIFGAGASLGSVISAPVIAILFVAFGWKTTFFMIGGLGLIWLLPWLIINKNTPDKHSWITPEEQRHILSTEKSTATDSQNAVVLSWSQLLQYRGTWGIILGRFFIDPVWWLFVTWLPTFLKEQFLFNIKQIGAFTWFPYLCAAIGSLLGGFYSSRLIKKGTEASKARKQAITLGCVLMLIGLLGILASLSTLKENPALVMALIGIVLFGFQFLIGNLQTLPSDYFNGKNVGTVAGMGGTAAVIGTLFTTWAVPVITQTSYVSFFVLGAVLVPLSWLTIKFMNSKKLTN</sequence>
<feature type="transmembrane region" description="Helical" evidence="5">
    <location>
        <begin position="235"/>
        <end position="255"/>
    </location>
</feature>
<dbReference type="InterPro" id="IPR036259">
    <property type="entry name" value="MFS_trans_sf"/>
</dbReference>
<feature type="transmembrane region" description="Helical" evidence="5">
    <location>
        <begin position="397"/>
        <end position="417"/>
    </location>
</feature>
<dbReference type="InterPro" id="IPR020846">
    <property type="entry name" value="MFS_dom"/>
</dbReference>
<name>A0ABU3GR03_9SPHI</name>
<feature type="transmembrane region" description="Helical" evidence="5">
    <location>
        <begin position="170"/>
        <end position="187"/>
    </location>
</feature>
<keyword evidence="8" id="KW-1185">Reference proteome</keyword>